<keyword evidence="3 5" id="KW-0560">Oxidoreductase</keyword>
<reference evidence="5 6" key="1">
    <citation type="submission" date="2020-06" db="EMBL/GenBank/DDBJ databases">
        <authorList>
            <person name="Li R."/>
            <person name="Bekaert M."/>
        </authorList>
    </citation>
    <scope>NUCLEOTIDE SEQUENCE [LARGE SCALE GENOMIC DNA]</scope>
    <source>
        <strain evidence="6">wild</strain>
    </source>
</reference>
<evidence type="ECO:0000313" key="6">
    <source>
        <dbReference type="Proteomes" id="UP000507470"/>
    </source>
</evidence>
<proteinExistence type="predicted"/>
<dbReference type="EC" id="1.13.11.34" evidence="5"/>
<dbReference type="SUPFAM" id="SSF48484">
    <property type="entry name" value="Lipoxigenase"/>
    <property type="match status" value="1"/>
</dbReference>
<evidence type="ECO:0000256" key="2">
    <source>
        <dbReference type="ARBA" id="ARBA00022964"/>
    </source>
</evidence>
<dbReference type="InterPro" id="IPR000907">
    <property type="entry name" value="LipOase"/>
</dbReference>
<dbReference type="InterPro" id="IPR036226">
    <property type="entry name" value="LipOase_C_sf"/>
</dbReference>
<accession>A0A6J8AHV3</accession>
<dbReference type="PROSITE" id="PS51393">
    <property type="entry name" value="LIPOXYGENASE_3"/>
    <property type="match status" value="1"/>
</dbReference>
<dbReference type="AlphaFoldDB" id="A0A6J8AHV3"/>
<dbReference type="OrthoDB" id="407298at2759"/>
<dbReference type="Gene3D" id="3.10.450.60">
    <property type="match status" value="1"/>
</dbReference>
<keyword evidence="1" id="KW-0479">Metal-binding</keyword>
<evidence type="ECO:0000313" key="5">
    <source>
        <dbReference type="EMBL" id="CAC5367931.1"/>
    </source>
</evidence>
<feature type="domain" description="Lipoxygenase" evidence="4">
    <location>
        <begin position="1"/>
        <end position="164"/>
    </location>
</feature>
<evidence type="ECO:0000259" key="4">
    <source>
        <dbReference type="PROSITE" id="PS51393"/>
    </source>
</evidence>
<dbReference type="EMBL" id="CACVKT020001413">
    <property type="protein sequence ID" value="CAC5367931.1"/>
    <property type="molecule type" value="Genomic_DNA"/>
</dbReference>
<dbReference type="Proteomes" id="UP000507470">
    <property type="component" value="Unassembled WGS sequence"/>
</dbReference>
<dbReference type="GO" id="GO:0046872">
    <property type="term" value="F:metal ion binding"/>
    <property type="evidence" value="ECO:0007669"/>
    <property type="project" value="UniProtKB-KW"/>
</dbReference>
<dbReference type="GO" id="GO:0004051">
    <property type="term" value="F:arachidonate 5-lipoxygenase activity"/>
    <property type="evidence" value="ECO:0007669"/>
    <property type="project" value="UniProtKB-EC"/>
</dbReference>
<sequence>MLPEDETFSWHYFADVLLSKLAEYGIESIKLTKKGKEKEWKKVEDLKTVYTKVFGIPQGSKYFNDDMKFGRQRLSCLNSLLIEMCTAIPENFAVIEDMIKPFLEGKTIKQAIESKKLFMTNLAILEDCPTRTENLKISDHIMLIFFYTKECDMLIYRLKHFNCM</sequence>
<keyword evidence="2" id="KW-0223">Dioxygenase</keyword>
<dbReference type="PANTHER" id="PTHR11771">
    <property type="entry name" value="LIPOXYGENASE"/>
    <property type="match status" value="1"/>
</dbReference>
<gene>
    <name evidence="5" type="ORF">MCOR_7663</name>
</gene>
<dbReference type="InterPro" id="IPR013819">
    <property type="entry name" value="LipOase_C"/>
</dbReference>
<keyword evidence="6" id="KW-1185">Reference proteome</keyword>
<evidence type="ECO:0000256" key="3">
    <source>
        <dbReference type="ARBA" id="ARBA00023002"/>
    </source>
</evidence>
<organism evidence="5 6">
    <name type="scientific">Mytilus coruscus</name>
    <name type="common">Sea mussel</name>
    <dbReference type="NCBI Taxonomy" id="42192"/>
    <lineage>
        <taxon>Eukaryota</taxon>
        <taxon>Metazoa</taxon>
        <taxon>Spiralia</taxon>
        <taxon>Lophotrochozoa</taxon>
        <taxon>Mollusca</taxon>
        <taxon>Bivalvia</taxon>
        <taxon>Autobranchia</taxon>
        <taxon>Pteriomorphia</taxon>
        <taxon>Mytilida</taxon>
        <taxon>Mytiloidea</taxon>
        <taxon>Mytilidae</taxon>
        <taxon>Mytilinae</taxon>
        <taxon>Mytilus</taxon>
    </lineage>
</organism>
<name>A0A6J8AHV3_MYTCO</name>
<dbReference type="GO" id="GO:0034440">
    <property type="term" value="P:lipid oxidation"/>
    <property type="evidence" value="ECO:0007669"/>
    <property type="project" value="InterPro"/>
</dbReference>
<protein>
    <submittedName>
        <fullName evidence="5">ALOX5</fullName>
        <ecNumber evidence="5">1.13.11.34</ecNumber>
    </submittedName>
</protein>
<evidence type="ECO:0000256" key="1">
    <source>
        <dbReference type="ARBA" id="ARBA00022723"/>
    </source>
</evidence>